<accession>A0ABZ2BEZ1</accession>
<keyword evidence="6" id="KW-1185">Reference proteome</keyword>
<keyword evidence="5" id="KW-0223">Dioxygenase</keyword>
<dbReference type="PANTHER" id="PTHR10696:SF56">
    <property type="entry name" value="TAUD_TFDA-LIKE DOMAIN-CONTAINING PROTEIN"/>
    <property type="match status" value="1"/>
</dbReference>
<comment type="cofactor">
    <cofactor evidence="1">
        <name>Fe(2+)</name>
        <dbReference type="ChEBI" id="CHEBI:29033"/>
    </cofactor>
</comment>
<dbReference type="InterPro" id="IPR042098">
    <property type="entry name" value="TauD-like_sf"/>
</dbReference>
<keyword evidence="3" id="KW-0045">Antibiotic biosynthesis</keyword>
<dbReference type="RefSeq" id="WP_331375143.1">
    <property type="nucleotide sequence ID" value="NZ_CP133149.1"/>
</dbReference>
<dbReference type="SUPFAM" id="SSF51197">
    <property type="entry name" value="Clavaminate synthase-like"/>
    <property type="match status" value="1"/>
</dbReference>
<dbReference type="Gene3D" id="3.60.130.10">
    <property type="entry name" value="Clavaminate synthase-like"/>
    <property type="match status" value="1"/>
</dbReference>
<dbReference type="Pfam" id="PF02668">
    <property type="entry name" value="TauD"/>
    <property type="match status" value="1"/>
</dbReference>
<dbReference type="GO" id="GO:0051213">
    <property type="term" value="F:dioxygenase activity"/>
    <property type="evidence" value="ECO:0007669"/>
    <property type="project" value="UniProtKB-KW"/>
</dbReference>
<protein>
    <submittedName>
        <fullName evidence="5">TauD/TfdA family dioxygenase</fullName>
    </submittedName>
</protein>
<feature type="domain" description="TauD/TfdA-like" evidence="4">
    <location>
        <begin position="5"/>
        <end position="214"/>
    </location>
</feature>
<evidence type="ECO:0000256" key="1">
    <source>
        <dbReference type="ARBA" id="ARBA00001954"/>
    </source>
</evidence>
<evidence type="ECO:0000313" key="5">
    <source>
        <dbReference type="EMBL" id="WVT06077.1"/>
    </source>
</evidence>
<dbReference type="InterPro" id="IPR003819">
    <property type="entry name" value="TauD/TfdA-like"/>
</dbReference>
<evidence type="ECO:0000313" key="6">
    <source>
        <dbReference type="Proteomes" id="UP001432360"/>
    </source>
</evidence>
<keyword evidence="5" id="KW-0614">Plasmid</keyword>
<keyword evidence="2" id="KW-0560">Oxidoreductase</keyword>
<geneLocation type="plasmid" evidence="5 6">
    <name>pSchITTGS70a</name>
</geneLocation>
<dbReference type="PANTHER" id="PTHR10696">
    <property type="entry name" value="GAMMA-BUTYROBETAINE HYDROXYLASE-RELATED"/>
    <property type="match status" value="1"/>
</dbReference>
<evidence type="ECO:0000256" key="2">
    <source>
        <dbReference type="ARBA" id="ARBA00023002"/>
    </source>
</evidence>
<evidence type="ECO:0000259" key="4">
    <source>
        <dbReference type="Pfam" id="PF02668"/>
    </source>
</evidence>
<dbReference type="Proteomes" id="UP001432360">
    <property type="component" value="Plasmid pSchITTGS70a"/>
</dbReference>
<evidence type="ECO:0000256" key="3">
    <source>
        <dbReference type="ARBA" id="ARBA00023194"/>
    </source>
</evidence>
<sequence>MLLELKSQLAAAGFVLLNSYRPGADVVDVAEELGETLTPWEGGLVQTLSPRAQGDPNTYSGNFGLGAFPFHTDLAHWRIPPRYLVLRCVTGYADVPTSLVDGNSLVEALSRSLLARAIFKPRRPRDGAYALLRLLENTADGRHLLRWDELFLQPASPVGGKANDLVREWLSDCQPISVALTQPDDTLIIDNWRMLHARSPVLAGREDRAIQRVYLRGLN</sequence>
<organism evidence="5 6">
    <name type="scientific">Sinorhizobium chiapasense</name>
    <dbReference type="NCBI Taxonomy" id="501572"/>
    <lineage>
        <taxon>Bacteria</taxon>
        <taxon>Pseudomonadati</taxon>
        <taxon>Pseudomonadota</taxon>
        <taxon>Alphaproteobacteria</taxon>
        <taxon>Hyphomicrobiales</taxon>
        <taxon>Rhizobiaceae</taxon>
        <taxon>Sinorhizobium/Ensifer group</taxon>
        <taxon>Sinorhizobium</taxon>
    </lineage>
</organism>
<dbReference type="InterPro" id="IPR050411">
    <property type="entry name" value="AlphaKG_dependent_hydroxylases"/>
</dbReference>
<dbReference type="EMBL" id="CP133149">
    <property type="protein sequence ID" value="WVT06077.1"/>
    <property type="molecule type" value="Genomic_DNA"/>
</dbReference>
<name>A0ABZ2BEZ1_9HYPH</name>
<reference evidence="5" key="1">
    <citation type="submission" date="2023-08" db="EMBL/GenBank/DDBJ databases">
        <title>Complete genome sequence of Sinorhizobium chiapanecum ITTG S70 isolated from Acaciella angustissima nodules in Chiapas-Mexico.</title>
        <authorList>
            <person name="Rincon-Rosales R."/>
            <person name="Rogel M.A."/>
            <person name="Rincon-Medina C.I."/>
            <person name="Guerrero G."/>
            <person name="Manzano-Gomez L.A."/>
            <person name="Lopez-Lopez A."/>
            <person name="Rincon Molina F.A."/>
            <person name="Martinez-Romero E."/>
        </authorList>
    </citation>
    <scope>NUCLEOTIDE SEQUENCE</scope>
    <source>
        <strain evidence="5">ITTG S70</strain>
        <plasmid evidence="5">pSchITTGS70a</plasmid>
    </source>
</reference>
<proteinExistence type="predicted"/>
<gene>
    <name evidence="5" type="ORF">RB548_20665</name>
</gene>